<evidence type="ECO:0000313" key="1">
    <source>
        <dbReference type="EMBL" id="MFC6332164.1"/>
    </source>
</evidence>
<gene>
    <name evidence="1" type="ORF">ACFP56_05980</name>
</gene>
<comment type="caution">
    <text evidence="1">The sequence shown here is derived from an EMBL/GenBank/DDBJ whole genome shotgun (WGS) entry which is preliminary data.</text>
</comment>
<evidence type="ECO:0000313" key="2">
    <source>
        <dbReference type="Proteomes" id="UP001596233"/>
    </source>
</evidence>
<reference evidence="2" key="1">
    <citation type="journal article" date="2019" name="Int. J. Syst. Evol. Microbiol.">
        <title>The Global Catalogue of Microorganisms (GCM) 10K type strain sequencing project: providing services to taxonomists for standard genome sequencing and annotation.</title>
        <authorList>
            <consortium name="The Broad Institute Genomics Platform"/>
            <consortium name="The Broad Institute Genome Sequencing Center for Infectious Disease"/>
            <person name="Wu L."/>
            <person name="Ma J."/>
        </authorList>
    </citation>
    <scope>NUCLEOTIDE SEQUENCE [LARGE SCALE GENOMIC DNA]</scope>
    <source>
        <strain evidence="2">PCU 280</strain>
    </source>
</reference>
<sequence>MNIQLELSEEMYDHLSGEADFQGKTIEQYMLDLYRQHILMPSKYFEWIRRNESGREHYTIFIENMRMYMNEAIALTTNSGHHTDMPMKKVFEALRDHHMMLGYTLMELHKAYAAYAHDSQDS</sequence>
<proteinExistence type="predicted"/>
<keyword evidence="2" id="KW-1185">Reference proteome</keyword>
<dbReference type="EMBL" id="JBHSTE010000002">
    <property type="protein sequence ID" value="MFC6332164.1"/>
    <property type="molecule type" value="Genomic_DNA"/>
</dbReference>
<organism evidence="1 2">
    <name type="scientific">Paenibacillus septentrionalis</name>
    <dbReference type="NCBI Taxonomy" id="429342"/>
    <lineage>
        <taxon>Bacteria</taxon>
        <taxon>Bacillati</taxon>
        <taxon>Bacillota</taxon>
        <taxon>Bacilli</taxon>
        <taxon>Bacillales</taxon>
        <taxon>Paenibacillaceae</taxon>
        <taxon>Paenibacillus</taxon>
    </lineage>
</organism>
<protein>
    <submittedName>
        <fullName evidence="1">Uncharacterized protein</fullName>
    </submittedName>
</protein>
<dbReference type="RefSeq" id="WP_379232241.1">
    <property type="nucleotide sequence ID" value="NZ_JBHSTE010000002.1"/>
</dbReference>
<accession>A0ABW1V0Z2</accession>
<name>A0ABW1V0Z2_9BACL</name>
<dbReference type="Proteomes" id="UP001596233">
    <property type="component" value="Unassembled WGS sequence"/>
</dbReference>